<dbReference type="EC" id="3.1.2.28" evidence="1"/>
<dbReference type="KEGG" id="gai:IMCC3135_14660"/>
<reference evidence="1 2" key="1">
    <citation type="submission" date="2016-12" db="EMBL/GenBank/DDBJ databases">
        <authorList>
            <person name="Song W.-J."/>
            <person name="Kurnit D.M."/>
        </authorList>
    </citation>
    <scope>NUCLEOTIDE SEQUENCE [LARGE SCALE GENOMIC DNA]</scope>
    <source>
        <strain evidence="1 2">IMCC3135</strain>
    </source>
</reference>
<dbReference type="Proteomes" id="UP000250079">
    <property type="component" value="Chromosome"/>
</dbReference>
<dbReference type="GO" id="GO:0047617">
    <property type="term" value="F:fatty acyl-CoA hydrolase activity"/>
    <property type="evidence" value="ECO:0007669"/>
    <property type="project" value="TreeGrafter"/>
</dbReference>
<protein>
    <submittedName>
        <fullName evidence="1">1,4-dihydroxy-2-naphthoyl-CoA hydrolase</fullName>
        <ecNumber evidence="1">3.1.2.28</ecNumber>
    </submittedName>
</protein>
<dbReference type="OrthoDB" id="21822at2"/>
<accession>A0A2Z2NZ20</accession>
<dbReference type="InterPro" id="IPR029069">
    <property type="entry name" value="HotDog_dom_sf"/>
</dbReference>
<dbReference type="RefSeq" id="WP_088921855.1">
    <property type="nucleotide sequence ID" value="NZ_CP018632.1"/>
</dbReference>
<dbReference type="InterPro" id="IPR050563">
    <property type="entry name" value="4-hydroxybenzoyl-CoA_TE"/>
</dbReference>
<gene>
    <name evidence="1" type="ORF">IMCC3135_14660</name>
</gene>
<evidence type="ECO:0000313" key="2">
    <source>
        <dbReference type="Proteomes" id="UP000250079"/>
    </source>
</evidence>
<dbReference type="PANTHER" id="PTHR31793:SF24">
    <property type="entry name" value="LONG-CHAIN ACYL-COA THIOESTERASE FADM"/>
    <property type="match status" value="1"/>
</dbReference>
<dbReference type="PANTHER" id="PTHR31793">
    <property type="entry name" value="4-HYDROXYBENZOYL-COA THIOESTERASE FAMILY MEMBER"/>
    <property type="match status" value="1"/>
</dbReference>
<keyword evidence="1" id="KW-0378">Hydrolase</keyword>
<dbReference type="Pfam" id="PF13279">
    <property type="entry name" value="4HBT_2"/>
    <property type="match status" value="1"/>
</dbReference>
<dbReference type="AlphaFoldDB" id="A0A2Z2NZ20"/>
<dbReference type="SUPFAM" id="SSF54637">
    <property type="entry name" value="Thioesterase/thiol ester dehydrase-isomerase"/>
    <property type="match status" value="1"/>
</dbReference>
<sequence>MFQYNQKVLFKHCDPAGIVFYPRYFEMLNDTVEEFFDSELGQSFSQIHQTASIPTVQMNATFSAPSRLGDKLVINLEVCRIGRSSADLDFKTYCEEQLRFSANSTLVYVDTNGKPNSWPDSLRRALQTRLQGED</sequence>
<proteinExistence type="predicted"/>
<dbReference type="EMBL" id="CP018632">
    <property type="protein sequence ID" value="ASJ73017.1"/>
    <property type="molecule type" value="Genomic_DNA"/>
</dbReference>
<organism evidence="1 2">
    <name type="scientific">Granulosicoccus antarcticus IMCC3135</name>
    <dbReference type="NCBI Taxonomy" id="1192854"/>
    <lineage>
        <taxon>Bacteria</taxon>
        <taxon>Pseudomonadati</taxon>
        <taxon>Pseudomonadota</taxon>
        <taxon>Gammaproteobacteria</taxon>
        <taxon>Chromatiales</taxon>
        <taxon>Granulosicoccaceae</taxon>
        <taxon>Granulosicoccus</taxon>
    </lineage>
</organism>
<dbReference type="CDD" id="cd00586">
    <property type="entry name" value="4HBT"/>
    <property type="match status" value="1"/>
</dbReference>
<dbReference type="Gene3D" id="3.10.129.10">
    <property type="entry name" value="Hotdog Thioesterase"/>
    <property type="match status" value="1"/>
</dbReference>
<keyword evidence="2" id="KW-1185">Reference proteome</keyword>
<dbReference type="GO" id="GO:0061522">
    <property type="term" value="F:1,4-dihydroxy-2-naphthoyl-CoA thioesterase activity"/>
    <property type="evidence" value="ECO:0007669"/>
    <property type="project" value="UniProtKB-EC"/>
</dbReference>
<evidence type="ECO:0000313" key="1">
    <source>
        <dbReference type="EMBL" id="ASJ73017.1"/>
    </source>
</evidence>
<name>A0A2Z2NZ20_9GAMM</name>